<feature type="region of interest" description="Disordered" evidence="1">
    <location>
        <begin position="258"/>
        <end position="288"/>
    </location>
</feature>
<feature type="compositionally biased region" description="Polar residues" evidence="1">
    <location>
        <begin position="486"/>
        <end position="502"/>
    </location>
</feature>
<feature type="compositionally biased region" description="Low complexity" evidence="1">
    <location>
        <begin position="1215"/>
        <end position="1231"/>
    </location>
</feature>
<feature type="region of interest" description="Disordered" evidence="1">
    <location>
        <begin position="72"/>
        <end position="139"/>
    </location>
</feature>
<dbReference type="Proteomes" id="UP000673552">
    <property type="component" value="Unassembled WGS sequence"/>
</dbReference>
<feature type="region of interest" description="Disordered" evidence="1">
    <location>
        <begin position="484"/>
        <end position="534"/>
    </location>
</feature>
<feature type="region of interest" description="Disordered" evidence="1">
    <location>
        <begin position="449"/>
        <end position="469"/>
    </location>
</feature>
<evidence type="ECO:0000256" key="1">
    <source>
        <dbReference type="SAM" id="MobiDB-lite"/>
    </source>
</evidence>
<comment type="caution">
    <text evidence="2">The sequence shown here is derived from an EMBL/GenBank/DDBJ whole genome shotgun (WGS) entry which is preliminary data.</text>
</comment>
<evidence type="ECO:0000313" key="2">
    <source>
        <dbReference type="EMBL" id="KAG5469503.1"/>
    </source>
</evidence>
<gene>
    <name evidence="2" type="ORF">LSCM1_02725</name>
</gene>
<dbReference type="EMBL" id="JAFEUZ010000033">
    <property type="protein sequence ID" value="KAG5469503.1"/>
    <property type="molecule type" value="Genomic_DNA"/>
</dbReference>
<feature type="compositionally biased region" description="Polar residues" evidence="1">
    <location>
        <begin position="850"/>
        <end position="859"/>
    </location>
</feature>
<feature type="compositionally biased region" description="Acidic residues" evidence="1">
    <location>
        <begin position="454"/>
        <end position="463"/>
    </location>
</feature>
<dbReference type="OrthoDB" id="242287at2759"/>
<keyword evidence="3" id="KW-1185">Reference proteome</keyword>
<dbReference type="KEGG" id="lmat:92512813"/>
<feature type="region of interest" description="Disordered" evidence="1">
    <location>
        <begin position="595"/>
        <end position="627"/>
    </location>
</feature>
<feature type="region of interest" description="Disordered" evidence="1">
    <location>
        <begin position="1211"/>
        <end position="1231"/>
    </location>
</feature>
<reference evidence="3" key="2">
    <citation type="journal article" date="2021" name="Sci. Data">
        <title>Chromosome-scale genome sequencing, assembly and annotation of six genomes from subfamily Leishmaniinae.</title>
        <authorList>
            <person name="Almutairi H."/>
            <person name="Urbaniak M.D."/>
            <person name="Bates M.D."/>
            <person name="Jariyapan N."/>
            <person name="Kwakye-Nuako G."/>
            <person name="Thomaz Soccol V."/>
            <person name="Al-Salem W.S."/>
            <person name="Dillon R.J."/>
            <person name="Bates P.A."/>
            <person name="Gatherer D."/>
        </authorList>
    </citation>
    <scope>NUCLEOTIDE SEQUENCE [LARGE SCALE GENOMIC DNA]</scope>
</reference>
<protein>
    <submittedName>
        <fullName evidence="2">Uncharacterized protein</fullName>
    </submittedName>
</protein>
<organism evidence="2 3">
    <name type="scientific">Leishmania martiniquensis</name>
    <dbReference type="NCBI Taxonomy" id="1580590"/>
    <lineage>
        <taxon>Eukaryota</taxon>
        <taxon>Discoba</taxon>
        <taxon>Euglenozoa</taxon>
        <taxon>Kinetoplastea</taxon>
        <taxon>Metakinetoplastina</taxon>
        <taxon>Trypanosomatida</taxon>
        <taxon>Trypanosomatidae</taxon>
        <taxon>Leishmaniinae</taxon>
        <taxon>Leishmania</taxon>
    </lineage>
</organism>
<feature type="compositionally biased region" description="Basic and acidic residues" evidence="1">
    <location>
        <begin position="864"/>
        <end position="879"/>
    </location>
</feature>
<feature type="compositionally biased region" description="Polar residues" evidence="1">
    <location>
        <begin position="393"/>
        <end position="403"/>
    </location>
</feature>
<feature type="compositionally biased region" description="Basic residues" evidence="1">
    <location>
        <begin position="602"/>
        <end position="618"/>
    </location>
</feature>
<feature type="compositionally biased region" description="Low complexity" evidence="1">
    <location>
        <begin position="91"/>
        <end position="111"/>
    </location>
</feature>
<name>A0A836GT76_9TRYP</name>
<evidence type="ECO:0000313" key="3">
    <source>
        <dbReference type="Proteomes" id="UP000673552"/>
    </source>
</evidence>
<feature type="region of interest" description="Disordered" evidence="1">
    <location>
        <begin position="380"/>
        <end position="409"/>
    </location>
</feature>
<feature type="compositionally biased region" description="Polar residues" evidence="1">
    <location>
        <begin position="989"/>
        <end position="999"/>
    </location>
</feature>
<feature type="region of interest" description="Disordered" evidence="1">
    <location>
        <begin position="850"/>
        <end position="879"/>
    </location>
</feature>
<feature type="region of interest" description="Disordered" evidence="1">
    <location>
        <begin position="974"/>
        <end position="1011"/>
    </location>
</feature>
<dbReference type="GeneID" id="92512813"/>
<dbReference type="RefSeq" id="XP_067175676.1">
    <property type="nucleotide sequence ID" value="XM_067320301.1"/>
</dbReference>
<proteinExistence type="predicted"/>
<accession>A0A836GT76</accession>
<sequence length="1408" mass="147920">MFRVTDVSAGRILTPCGAAAPAAGDDDACGGAGSMTEDVFECHDGANARYVGIANKWAFSSLHIAAPAAYTPSPHPGQMPSPSMCPRDTLASPASRSVAAASSTATTATLSQQLTPVHRSSLGRSPQQHTPHHSTSYDHDRYQRFLTSALLSGSETGRPSSVLSFPIRTPTRMNRASLRATPDAGAVTATTQRRTDFADHAASSHTLAHEGQQETASVLHSAVASEEWTSTLRSEEGRAAAALTEEKGCREDPAPGAYLWQPSRHVPRSGATADDVGPESTADKEATLPSAATPFAYFQRAPPVWPRPAKKLLRPPLTRGEHKTRRDASEDCGAVVLGFSAGEQGIGASTRGAVQQAQHSFAVAGVVAASACSHTPWSTHSDPSAAMGAADASFSTPRRSPSALSGVGELDRLDGVTTPLRLPSSTAQHVSFDTPPPPVPARRSLVFPVPPCANEDDADDEEDKTPMPLVSTPVSHAMEANCATPVASSSAGSPTPVRSSSGPGRARATSGASSMRSQTVRRRGAAHSALSSFTTSRQLATPQYLFTPVRHADNSIRSASVTGPSAAASGDTLLSSSSIRRPAVSPVEGMLTTAFPIAHNRGGSRRHRDGSGAHHSRTHSQAQQPQRSIRDTFQFIRALTAGEVSTDMRCRPLYWGCFGILVAQPTEVWCVGKTHPFRLFPPERGLPAWVLCSEGLEVTAVSTTERLSLAHWEASSITVGTPEAPPPVVAYAAIGSRAGDVFVYGYSKCPSTATDAIPVTLDATQAHAHSSHTVKLTHEGILRRSDRVGGGDGLSAVSPGTATLRGSPSIRDSTVSVVRIMDHWLYVGDQSGHVARYDLRHTSFLSSVATNAAPPSTSAGAAVERQDAREADPPRDPSLRLDLAMTTLPARLNPCVPIHRFGRPVLLAGASPIMRSPTLPQPVPAIPAPQPKFHYAVNVGEPVYHVEVTSNQGYLAIGTQTRLLVYRTAQLPRVPDTSPSPPLPSYSPFTVTSASTPSRNGGGGSFRVMHEHGDGPTPLVVVSDAAQPVRCFAWMLCDYESLMPSLHVRSSAEKQMLLSDTDDDDPDAFSRVPLTSDDELGIAGVPSKFGALGSACRRHTPTPSLVFAIAWQEPTELAEGQALQPPAQRIKTDIRVFRVVTHTTVTSCTLGYPVHVLAVLPGTTQIVVGTGGAVELARPVSPGAALPVGHPLPASPQVPVDAFTGLALNSPSTPPALHSTSTTAATTGPVSPVIGSRSPAIVARRPSLAVVAAEALWHGPHTVRSATRGAHSMETGAAHLQQQHRSRTGDERNGYLFLLELCPADGLAGVRDTGEDCCVCLRVRGEVGVGEGESAVCGAMSPVQDHVAVLIRPTEADSLTAASLPRDAARAKVKVWKISADVQPGCVVSTPGGMLFHSASQPQMECLR</sequence>
<reference evidence="3" key="1">
    <citation type="journal article" date="2021" name="Microbiol. Resour. Announc.">
        <title>LGAAP: Leishmaniinae Genome Assembly and Annotation Pipeline.</title>
        <authorList>
            <person name="Almutairi H."/>
            <person name="Urbaniak M.D."/>
            <person name="Bates M.D."/>
            <person name="Jariyapan N."/>
            <person name="Kwakye-Nuako G."/>
            <person name="Thomaz-Soccol V."/>
            <person name="Al-Salem W.S."/>
            <person name="Dillon R.J."/>
            <person name="Bates P.A."/>
            <person name="Gatherer D."/>
        </authorList>
    </citation>
    <scope>NUCLEOTIDE SEQUENCE [LARGE SCALE GENOMIC DNA]</scope>
</reference>